<keyword evidence="2" id="KW-1185">Reference proteome</keyword>
<protein>
    <recommendedName>
        <fullName evidence="3">Late embryogenesis abundant protein LEA-2 subgroup domain-containing protein</fullName>
    </recommendedName>
</protein>
<reference evidence="1 2" key="1">
    <citation type="submission" date="2016-10" db="EMBL/GenBank/DDBJ databases">
        <title>Lutibacter sp. LPB0138, isolated from marine gastropod.</title>
        <authorList>
            <person name="Kim E."/>
            <person name="Yi H."/>
        </authorList>
    </citation>
    <scope>NUCLEOTIDE SEQUENCE [LARGE SCALE GENOMIC DNA]</scope>
    <source>
        <strain evidence="1 2">LPB0138</strain>
    </source>
</reference>
<evidence type="ECO:0000313" key="2">
    <source>
        <dbReference type="Proteomes" id="UP000176050"/>
    </source>
</evidence>
<evidence type="ECO:0008006" key="3">
    <source>
        <dbReference type="Google" id="ProtNLM"/>
    </source>
</evidence>
<organism evidence="1 2">
    <name type="scientific">Urechidicola croceus</name>
    <dbReference type="NCBI Taxonomy" id="1850246"/>
    <lineage>
        <taxon>Bacteria</taxon>
        <taxon>Pseudomonadati</taxon>
        <taxon>Bacteroidota</taxon>
        <taxon>Flavobacteriia</taxon>
        <taxon>Flavobacteriales</taxon>
        <taxon>Flavobacteriaceae</taxon>
        <taxon>Urechidicola</taxon>
    </lineage>
</organism>
<dbReference type="EMBL" id="CP017478">
    <property type="protein sequence ID" value="AOW21948.1"/>
    <property type="molecule type" value="Genomic_DNA"/>
</dbReference>
<dbReference type="PROSITE" id="PS51257">
    <property type="entry name" value="PROKAR_LIPOPROTEIN"/>
    <property type="match status" value="1"/>
</dbReference>
<name>A0A1D8PBL1_9FLAO</name>
<dbReference type="OrthoDB" id="1144002at2"/>
<accession>A0A1D8PBL1</accession>
<proteinExistence type="predicted"/>
<sequence>MKNKIIIFCLTLLVVSSCAVRKKPKFLKVDNIKVMNISSDIITIGAEVFFENQNNIGGKLETKGIKVMVNDLEVAQVRSEMFKIPAKKEFAIPMVVDIPTKELKRKANGNFLEGLLKSLLNQDLKVQFKGKLKYKVMGYSDYYDIDETELIKLKF</sequence>
<dbReference type="KEGG" id="lul:LPB138_15180"/>
<dbReference type="RefSeq" id="WP_070238108.1">
    <property type="nucleotide sequence ID" value="NZ_CP017478.1"/>
</dbReference>
<dbReference type="STRING" id="1850246.LPB138_15180"/>
<dbReference type="AlphaFoldDB" id="A0A1D8PBL1"/>
<gene>
    <name evidence="1" type="ORF">LPB138_15180</name>
</gene>
<evidence type="ECO:0000313" key="1">
    <source>
        <dbReference type="EMBL" id="AOW21948.1"/>
    </source>
</evidence>
<dbReference type="Gene3D" id="2.60.40.1820">
    <property type="match status" value="1"/>
</dbReference>
<dbReference type="SUPFAM" id="SSF117070">
    <property type="entry name" value="LEA14-like"/>
    <property type="match status" value="1"/>
</dbReference>
<dbReference type="Proteomes" id="UP000176050">
    <property type="component" value="Chromosome"/>
</dbReference>